<protein>
    <recommendedName>
        <fullName evidence="8">Inositol-1-monophosphatase</fullName>
        <ecNumber evidence="8">3.1.3.25</ecNumber>
    </recommendedName>
</protein>
<comment type="cofactor">
    <cofactor evidence="2 7 8">
        <name>Mg(2+)</name>
        <dbReference type="ChEBI" id="CHEBI:18420"/>
    </cofactor>
</comment>
<feature type="binding site" evidence="7">
    <location>
        <position position="68"/>
    </location>
    <ligand>
        <name>Mg(2+)</name>
        <dbReference type="ChEBI" id="CHEBI:18420"/>
        <label>1</label>
        <note>catalytic</note>
    </ligand>
</feature>
<evidence type="ECO:0000256" key="8">
    <source>
        <dbReference type="RuleBase" id="RU364068"/>
    </source>
</evidence>
<dbReference type="PRINTS" id="PR00377">
    <property type="entry name" value="IMPHPHTASES"/>
</dbReference>
<dbReference type="Gene3D" id="3.30.540.10">
    <property type="entry name" value="Fructose-1,6-Bisphosphatase, subunit A, domain 1"/>
    <property type="match status" value="1"/>
</dbReference>
<organism evidence="9 10">
    <name type="scientific">Candidatus Nealsonbacteria bacterium RIFCSPLOWO2_01_FULL_41_9</name>
    <dbReference type="NCBI Taxonomy" id="1801671"/>
    <lineage>
        <taxon>Bacteria</taxon>
        <taxon>Candidatus Nealsoniibacteriota</taxon>
    </lineage>
</organism>
<dbReference type="PROSITE" id="PS00629">
    <property type="entry name" value="IMP_1"/>
    <property type="match status" value="1"/>
</dbReference>
<name>A0A1G2ECW0_9BACT</name>
<evidence type="ECO:0000256" key="3">
    <source>
        <dbReference type="ARBA" id="ARBA00009759"/>
    </source>
</evidence>
<evidence type="ECO:0000313" key="10">
    <source>
        <dbReference type="Proteomes" id="UP000176406"/>
    </source>
</evidence>
<dbReference type="SUPFAM" id="SSF56655">
    <property type="entry name" value="Carbohydrate phosphatase"/>
    <property type="match status" value="1"/>
</dbReference>
<dbReference type="PANTHER" id="PTHR20854:SF4">
    <property type="entry name" value="INOSITOL-1-MONOPHOSPHATASE-RELATED"/>
    <property type="match status" value="1"/>
</dbReference>
<evidence type="ECO:0000256" key="4">
    <source>
        <dbReference type="ARBA" id="ARBA00022723"/>
    </source>
</evidence>
<dbReference type="AlphaFoldDB" id="A0A1G2ECW0"/>
<feature type="binding site" evidence="7">
    <location>
        <position position="208"/>
    </location>
    <ligand>
        <name>Mg(2+)</name>
        <dbReference type="ChEBI" id="CHEBI:18420"/>
        <label>1</label>
        <note>catalytic</note>
    </ligand>
</feature>
<dbReference type="GO" id="GO:0006020">
    <property type="term" value="P:inositol metabolic process"/>
    <property type="evidence" value="ECO:0007669"/>
    <property type="project" value="TreeGrafter"/>
</dbReference>
<keyword evidence="6 7" id="KW-0460">Magnesium</keyword>
<accession>A0A1G2ECW0</accession>
<dbReference type="InterPro" id="IPR020583">
    <property type="entry name" value="Inositol_monoP_metal-BS"/>
</dbReference>
<dbReference type="FunFam" id="3.30.540.10:FF:000003">
    <property type="entry name" value="Inositol-1-monophosphatase"/>
    <property type="match status" value="1"/>
</dbReference>
<comment type="catalytic activity">
    <reaction evidence="1 8">
        <text>a myo-inositol phosphate + H2O = myo-inositol + phosphate</text>
        <dbReference type="Rhea" id="RHEA:24056"/>
        <dbReference type="ChEBI" id="CHEBI:15377"/>
        <dbReference type="ChEBI" id="CHEBI:17268"/>
        <dbReference type="ChEBI" id="CHEBI:43474"/>
        <dbReference type="ChEBI" id="CHEBI:84139"/>
        <dbReference type="EC" id="3.1.3.25"/>
    </reaction>
</comment>
<comment type="similarity">
    <text evidence="3 8">Belongs to the inositol monophosphatase superfamily.</text>
</comment>
<feature type="binding site" evidence="7">
    <location>
        <position position="87"/>
    </location>
    <ligand>
        <name>Mg(2+)</name>
        <dbReference type="ChEBI" id="CHEBI:18420"/>
        <label>1</label>
        <note>catalytic</note>
    </ligand>
</feature>
<dbReference type="CDD" id="cd01639">
    <property type="entry name" value="IMPase"/>
    <property type="match status" value="1"/>
</dbReference>
<dbReference type="GO" id="GO:0046872">
    <property type="term" value="F:metal ion binding"/>
    <property type="evidence" value="ECO:0007669"/>
    <property type="project" value="UniProtKB-KW"/>
</dbReference>
<reference evidence="9 10" key="1">
    <citation type="journal article" date="2016" name="Nat. Commun.">
        <title>Thousands of microbial genomes shed light on interconnected biogeochemical processes in an aquifer system.</title>
        <authorList>
            <person name="Anantharaman K."/>
            <person name="Brown C.T."/>
            <person name="Hug L.A."/>
            <person name="Sharon I."/>
            <person name="Castelle C.J."/>
            <person name="Probst A.J."/>
            <person name="Thomas B.C."/>
            <person name="Singh A."/>
            <person name="Wilkins M.J."/>
            <person name="Karaoz U."/>
            <person name="Brodie E.L."/>
            <person name="Williams K.H."/>
            <person name="Hubbard S.S."/>
            <person name="Banfield J.F."/>
        </authorList>
    </citation>
    <scope>NUCLEOTIDE SEQUENCE [LARGE SCALE GENOMIC DNA]</scope>
</reference>
<feature type="binding site" evidence="7">
    <location>
        <position position="86"/>
    </location>
    <ligand>
        <name>Mg(2+)</name>
        <dbReference type="ChEBI" id="CHEBI:18420"/>
        <label>1</label>
        <note>catalytic</note>
    </ligand>
</feature>
<evidence type="ECO:0000256" key="1">
    <source>
        <dbReference type="ARBA" id="ARBA00001033"/>
    </source>
</evidence>
<dbReference type="InterPro" id="IPR020550">
    <property type="entry name" value="Inositol_monophosphatase_CS"/>
</dbReference>
<sequence length="254" mass="28169">MKVNPSFKKVSISACWVAGDIIRKNFGKKIGIKEKRDLTLVTETDLEADRIIATIIKRNFPDHNIVSEESGGKMATKGYNWVIDPLDGTTNYISDFPFFSVSMALLEGMVPILGVVFNPINKDLYCAQRGEGAYLNGKRIRVNRVENLRKVNLGFSKGKDLAGGIKTLAKLIPFIRTFRYLGSDNLAICQLAAGRIDGFMVRRSAYYDVAAGVLIAQEAGAIATDFNNKQYKYGSLNLVVGNKKIHSKLLKLIR</sequence>
<evidence type="ECO:0000256" key="2">
    <source>
        <dbReference type="ARBA" id="ARBA00001946"/>
    </source>
</evidence>
<dbReference type="GO" id="GO:0007165">
    <property type="term" value="P:signal transduction"/>
    <property type="evidence" value="ECO:0007669"/>
    <property type="project" value="TreeGrafter"/>
</dbReference>
<keyword evidence="5 8" id="KW-0378">Hydrolase</keyword>
<dbReference type="InterPro" id="IPR000760">
    <property type="entry name" value="Inositol_monophosphatase-like"/>
</dbReference>
<dbReference type="Gene3D" id="3.40.190.80">
    <property type="match status" value="1"/>
</dbReference>
<dbReference type="EC" id="3.1.3.25" evidence="8"/>
<evidence type="ECO:0000256" key="6">
    <source>
        <dbReference type="ARBA" id="ARBA00022842"/>
    </source>
</evidence>
<evidence type="ECO:0000313" key="9">
    <source>
        <dbReference type="EMBL" id="OGZ23120.1"/>
    </source>
</evidence>
<dbReference type="EMBL" id="MHMG01000025">
    <property type="protein sequence ID" value="OGZ23120.1"/>
    <property type="molecule type" value="Genomic_DNA"/>
</dbReference>
<dbReference type="PROSITE" id="PS00630">
    <property type="entry name" value="IMP_2"/>
    <property type="match status" value="1"/>
</dbReference>
<dbReference type="GO" id="GO:0008934">
    <property type="term" value="F:inositol monophosphate 1-phosphatase activity"/>
    <property type="evidence" value="ECO:0007669"/>
    <property type="project" value="InterPro"/>
</dbReference>
<dbReference type="InterPro" id="IPR033942">
    <property type="entry name" value="IMPase"/>
</dbReference>
<gene>
    <name evidence="9" type="ORF">A3A08_00255</name>
</gene>
<dbReference type="PANTHER" id="PTHR20854">
    <property type="entry name" value="INOSITOL MONOPHOSPHATASE"/>
    <property type="match status" value="1"/>
</dbReference>
<dbReference type="GO" id="GO:0046854">
    <property type="term" value="P:phosphatidylinositol phosphate biosynthetic process"/>
    <property type="evidence" value="ECO:0007669"/>
    <property type="project" value="InterPro"/>
</dbReference>
<keyword evidence="4 7" id="KW-0479">Metal-binding</keyword>
<proteinExistence type="inferred from homology"/>
<feature type="binding site" evidence="7">
    <location>
        <position position="84"/>
    </location>
    <ligand>
        <name>Mg(2+)</name>
        <dbReference type="ChEBI" id="CHEBI:18420"/>
        <label>1</label>
        <note>catalytic</note>
    </ligand>
</feature>
<comment type="caution">
    <text evidence="9">The sequence shown here is derived from an EMBL/GenBank/DDBJ whole genome shotgun (WGS) entry which is preliminary data.</text>
</comment>
<evidence type="ECO:0000256" key="7">
    <source>
        <dbReference type="PIRSR" id="PIRSR600760-2"/>
    </source>
</evidence>
<evidence type="ECO:0000256" key="5">
    <source>
        <dbReference type="ARBA" id="ARBA00022801"/>
    </source>
</evidence>
<dbReference type="Pfam" id="PF00459">
    <property type="entry name" value="Inositol_P"/>
    <property type="match status" value="1"/>
</dbReference>
<dbReference type="Proteomes" id="UP000176406">
    <property type="component" value="Unassembled WGS sequence"/>
</dbReference>